<organism evidence="1 2">
    <name type="scientific">Opisthorchis viverrini</name>
    <name type="common">Southeast Asian liver fluke</name>
    <dbReference type="NCBI Taxonomy" id="6198"/>
    <lineage>
        <taxon>Eukaryota</taxon>
        <taxon>Metazoa</taxon>
        <taxon>Spiralia</taxon>
        <taxon>Lophotrochozoa</taxon>
        <taxon>Platyhelminthes</taxon>
        <taxon>Trematoda</taxon>
        <taxon>Digenea</taxon>
        <taxon>Opisthorchiida</taxon>
        <taxon>Opisthorchiata</taxon>
        <taxon>Opisthorchiidae</taxon>
        <taxon>Opisthorchis</taxon>
    </lineage>
</organism>
<sequence length="102" mass="12030">MVSPLRARQPAKWEVASTNQKLESYYNRKHGAKWRHSDIEKSVSVKDYHGNRVSWSQGEITRRIGNVIYDVEVAWQTWVRQANQLKQAYSRPADRVNVLYLK</sequence>
<feature type="non-terminal residue" evidence="1">
    <location>
        <position position="102"/>
    </location>
</feature>
<dbReference type="AlphaFoldDB" id="A0A074ZA08"/>
<gene>
    <name evidence="1" type="ORF">T265_14516</name>
</gene>
<reference evidence="1 2" key="1">
    <citation type="submission" date="2013-11" db="EMBL/GenBank/DDBJ databases">
        <title>Opisthorchis viverrini - life in the bile duct.</title>
        <authorList>
            <person name="Young N.D."/>
            <person name="Nagarajan N."/>
            <person name="Lin S.J."/>
            <person name="Korhonen P.K."/>
            <person name="Jex A.R."/>
            <person name="Hall R.S."/>
            <person name="Safavi-Hemami H."/>
            <person name="Kaewkong W."/>
            <person name="Bertrand D."/>
            <person name="Gao S."/>
            <person name="Seet Q."/>
            <person name="Wongkham S."/>
            <person name="Teh B.T."/>
            <person name="Wongkham C."/>
            <person name="Intapan P.M."/>
            <person name="Maleewong W."/>
            <person name="Yang X."/>
            <person name="Hu M."/>
            <person name="Wang Z."/>
            <person name="Hofmann A."/>
            <person name="Sternberg P.W."/>
            <person name="Tan P."/>
            <person name="Wang J."/>
            <person name="Gasser R.B."/>
        </authorList>
    </citation>
    <scope>NUCLEOTIDE SEQUENCE [LARGE SCALE GENOMIC DNA]</scope>
</reference>
<dbReference type="EMBL" id="KL596828">
    <property type="protein sequence ID" value="KER23953.1"/>
    <property type="molecule type" value="Genomic_DNA"/>
</dbReference>
<dbReference type="OrthoDB" id="6246848at2759"/>
<dbReference type="CTD" id="20328682"/>
<name>A0A074ZA08_OPIVI</name>
<dbReference type="GeneID" id="20328682"/>
<dbReference type="Proteomes" id="UP000054324">
    <property type="component" value="Unassembled WGS sequence"/>
</dbReference>
<proteinExistence type="predicted"/>
<accession>A0A074ZA08</accession>
<dbReference type="RefSeq" id="XP_009172293.1">
    <property type="nucleotide sequence ID" value="XM_009174029.1"/>
</dbReference>
<protein>
    <submittedName>
        <fullName evidence="1">Uncharacterized protein</fullName>
    </submittedName>
</protein>
<evidence type="ECO:0000313" key="1">
    <source>
        <dbReference type="EMBL" id="KER23953.1"/>
    </source>
</evidence>
<evidence type="ECO:0000313" key="2">
    <source>
        <dbReference type="Proteomes" id="UP000054324"/>
    </source>
</evidence>
<dbReference type="KEGG" id="ovi:T265_14516"/>
<keyword evidence="2" id="KW-1185">Reference proteome</keyword>